<dbReference type="SUPFAM" id="SSF161055">
    <property type="entry name" value="PsbZ-like"/>
    <property type="match status" value="1"/>
</dbReference>
<evidence type="ECO:0000256" key="16">
    <source>
        <dbReference type="RuleBase" id="RU003472"/>
    </source>
</evidence>
<feature type="signal peptide" evidence="18">
    <location>
        <begin position="1"/>
        <end position="29"/>
    </location>
</feature>
<gene>
    <name evidence="15 19" type="primary">psbZ</name>
</gene>
<comment type="function">
    <text evidence="16">Controls the interaction of photosystem II (PSII) cores with the light-harvesting antenna, regulates electron flow through the 2 photosystem reaction centers. PSII is a light-driven water plastoquinone oxidoreductase, using light energy to abstract electrons from H(2)O, generating a proton gradient subsequently used for ATP formation.</text>
</comment>
<keyword evidence="9 15" id="KW-1133">Transmembrane helix</keyword>
<dbReference type="GO" id="GO:0015979">
    <property type="term" value="P:photosynthesis"/>
    <property type="evidence" value="ECO:0007669"/>
    <property type="project" value="UniProtKB-UniRule"/>
</dbReference>
<keyword evidence="5 19" id="KW-0150">Chloroplast</keyword>
<comment type="function">
    <text evidence="13 15">May control the interaction of photosystem II (PSII) cores with the light-harvesting antenna, regulates electron flow through the 2 photosystem reaction centers. PSII is a light-driven water plastoquinone oxidoreductase, using light energy to abstract electrons from H(2)O, generating a proton gradient subsequently used for ATP formation.</text>
</comment>
<proteinExistence type="inferred from homology"/>
<evidence type="ECO:0000256" key="14">
    <source>
        <dbReference type="ARBA" id="ARBA00038734"/>
    </source>
</evidence>
<dbReference type="AlphaFoldDB" id="A0A3G3LLC9"/>
<keyword evidence="7 19" id="KW-0934">Plastid</keyword>
<evidence type="ECO:0000256" key="15">
    <source>
        <dbReference type="HAMAP-Rule" id="MF_00644"/>
    </source>
</evidence>
<keyword evidence="8 15" id="KW-0812">Transmembrane</keyword>
<dbReference type="GO" id="GO:0042549">
    <property type="term" value="P:photosystem II stabilization"/>
    <property type="evidence" value="ECO:0007669"/>
    <property type="project" value="InterPro"/>
</dbReference>
<evidence type="ECO:0000256" key="7">
    <source>
        <dbReference type="ARBA" id="ARBA00022640"/>
    </source>
</evidence>
<evidence type="ECO:0000256" key="5">
    <source>
        <dbReference type="ARBA" id="ARBA00022528"/>
    </source>
</evidence>
<keyword evidence="10 15" id="KW-0793">Thylakoid</keyword>
<feature type="transmembrane region" description="Helical" evidence="17">
    <location>
        <begin position="39"/>
        <end position="62"/>
    </location>
</feature>
<dbReference type="Gene3D" id="1.10.287.740">
    <property type="entry name" value="Photosystem II PsbZ, reaction centre"/>
    <property type="match status" value="1"/>
</dbReference>
<evidence type="ECO:0000256" key="1">
    <source>
        <dbReference type="ARBA" id="ARBA00004141"/>
    </source>
</evidence>
<evidence type="ECO:0000313" key="19">
    <source>
        <dbReference type="EMBL" id="AYQ93516.1"/>
    </source>
</evidence>
<evidence type="ECO:0000256" key="10">
    <source>
        <dbReference type="ARBA" id="ARBA00023078"/>
    </source>
</evidence>
<evidence type="ECO:0000256" key="8">
    <source>
        <dbReference type="ARBA" id="ARBA00022692"/>
    </source>
</evidence>
<dbReference type="Pfam" id="PF01737">
    <property type="entry name" value="Ycf9"/>
    <property type="match status" value="1"/>
</dbReference>
<name>A0A3G3LLC9_9EUGL</name>
<dbReference type="HAMAP" id="MF_00644">
    <property type="entry name" value="PSII_PsbZ"/>
    <property type="match status" value="1"/>
</dbReference>
<reference evidence="19" key="1">
    <citation type="journal article" date="2018" name="Sci. Rep.">
        <title>Dynamic evolution of inverted repeats in Euglenophyta plastid genomes.</title>
        <authorList>
            <person name="Karnkowska A."/>
            <person name="Bennett M.S."/>
            <person name="Triemer R.E."/>
        </authorList>
    </citation>
    <scope>NUCLEOTIDE SEQUENCE</scope>
</reference>
<dbReference type="RefSeq" id="YP_009540980.1">
    <property type="nucleotide sequence ID" value="NC_039969.1"/>
</dbReference>
<comment type="subunit">
    <text evidence="14 15">PSII is composed of 1 copy each of membrane proteins PsbA, PsbB, PsbC, PsbD, PsbE, PsbF, PsbH, PsbI, PsbJ, PsbK, PsbL, PsbM, PsbT, PsbY, PsbZ, Psb30/Ycf12, at least 3 peripheral proteins of the oxygen-evolving complex and a large number of cofactors. It forms dimeric complexes.</text>
</comment>
<keyword evidence="12 15" id="KW-0604">Photosystem II</keyword>
<dbReference type="PANTHER" id="PTHR34971:SF2">
    <property type="entry name" value="PHOTOSYSTEM II REACTION CENTER PROTEIN Z"/>
    <property type="match status" value="1"/>
</dbReference>
<comment type="subcellular location">
    <subcellularLocation>
        <location evidence="1">Membrane</location>
        <topology evidence="1">Multi-pass membrane protein</topology>
    </subcellularLocation>
    <subcellularLocation>
        <location evidence="15">Plastid</location>
        <location evidence="15">Chloroplast thylakoid membrane</location>
        <topology evidence="15">Multi-pass membrane protein</topology>
    </subcellularLocation>
</comment>
<evidence type="ECO:0000256" key="2">
    <source>
        <dbReference type="ARBA" id="ARBA00008367"/>
    </source>
</evidence>
<keyword evidence="18" id="KW-0732">Signal</keyword>
<comment type="similarity">
    <text evidence="2 15 16">Belongs to the PsbZ family.</text>
</comment>
<dbReference type="GO" id="GO:0009535">
    <property type="term" value="C:chloroplast thylakoid membrane"/>
    <property type="evidence" value="ECO:0007669"/>
    <property type="project" value="UniProtKB-SubCell"/>
</dbReference>
<dbReference type="EMBL" id="MH898670">
    <property type="protein sequence ID" value="AYQ93516.1"/>
    <property type="molecule type" value="Genomic_DNA"/>
</dbReference>
<evidence type="ECO:0000256" key="13">
    <source>
        <dbReference type="ARBA" id="ARBA00037496"/>
    </source>
</evidence>
<protein>
    <recommendedName>
        <fullName evidence="3 15">Photosystem II reaction center protein Z</fullName>
        <shortName evidence="15">PSII-Z</shortName>
    </recommendedName>
</protein>
<evidence type="ECO:0000256" key="12">
    <source>
        <dbReference type="ARBA" id="ARBA00023276"/>
    </source>
</evidence>
<evidence type="ECO:0000256" key="9">
    <source>
        <dbReference type="ARBA" id="ARBA00022989"/>
    </source>
</evidence>
<dbReference type="GO" id="GO:0009539">
    <property type="term" value="C:photosystem II reaction center"/>
    <property type="evidence" value="ECO:0007669"/>
    <property type="project" value="InterPro"/>
</dbReference>
<geneLocation type="chloroplast" evidence="19"/>
<dbReference type="PANTHER" id="PTHR34971">
    <property type="entry name" value="PHOTOSYSTEM II REACTION CENTER PROTEIN Z"/>
    <property type="match status" value="1"/>
</dbReference>
<evidence type="ECO:0000256" key="4">
    <source>
        <dbReference type="ARBA" id="ARBA00022469"/>
    </source>
</evidence>
<evidence type="ECO:0000256" key="17">
    <source>
        <dbReference type="SAM" id="Phobius"/>
    </source>
</evidence>
<evidence type="ECO:0000256" key="11">
    <source>
        <dbReference type="ARBA" id="ARBA00023136"/>
    </source>
</evidence>
<dbReference type="InterPro" id="IPR036512">
    <property type="entry name" value="PSII_PsbZ_sf"/>
</dbReference>
<dbReference type="GeneID" id="38462392"/>
<feature type="chain" id="PRO_5018166864" description="Photosystem II reaction center protein Z" evidence="18">
    <location>
        <begin position="30"/>
        <end position="63"/>
    </location>
</feature>
<keyword evidence="4 15" id="KW-0674">Reaction center</keyword>
<dbReference type="NCBIfam" id="TIGR03043">
    <property type="entry name" value="PS_II_psbZ"/>
    <property type="match status" value="1"/>
</dbReference>
<keyword evidence="6 15" id="KW-0602">Photosynthesis</keyword>
<evidence type="ECO:0000256" key="6">
    <source>
        <dbReference type="ARBA" id="ARBA00022531"/>
    </source>
</evidence>
<keyword evidence="11 15" id="KW-0472">Membrane</keyword>
<evidence type="ECO:0000256" key="18">
    <source>
        <dbReference type="SAM" id="SignalP"/>
    </source>
</evidence>
<sequence length="63" mass="6898">MLVLTFQISLLALILFSFLMLIAVPVVFASPNGWNDNKNYLLLSAATWTALVLLVGTLNSFVV</sequence>
<evidence type="ECO:0000256" key="3">
    <source>
        <dbReference type="ARBA" id="ARBA00021665"/>
    </source>
</evidence>
<organism evidence="19">
    <name type="scientific">Discoplastis spathirhyncha</name>
    <dbReference type="NCBI Taxonomy" id="215771"/>
    <lineage>
        <taxon>Eukaryota</taxon>
        <taxon>Discoba</taxon>
        <taxon>Euglenozoa</taxon>
        <taxon>Euglenida</taxon>
        <taxon>Spirocuta</taxon>
        <taxon>Euglenophyceae</taxon>
        <taxon>Euglenales</taxon>
        <taxon>Phacaceae</taxon>
        <taxon>Discoplastis</taxon>
    </lineage>
</organism>
<accession>A0A3G3LLC9</accession>
<dbReference type="InterPro" id="IPR002644">
    <property type="entry name" value="PSII_PsbZ"/>
</dbReference>